<evidence type="ECO:0000313" key="3">
    <source>
        <dbReference type="Proteomes" id="UP000250218"/>
    </source>
</evidence>
<dbReference type="RefSeq" id="WP_033179000.1">
    <property type="nucleotide sequence ID" value="NZ_CP030140.1"/>
</dbReference>
<sequence length="235" mass="27105">MIRILDEVVNTEVNNLDNKYKLGIGLGIGIFLLVLFFIILLLVLIKKRNQNLDNENRSIFKNALNQIGEFNKRYKSAFINKAIYEIKKNTTFEANSLLITPKAIIVLHPIVIKQNHLEGNCLSREWIKSTEKNEIIMPNPILKINSQIENISKLIIEGIPLISILIVFGPKENYEIYNIPSHIAITHESQLLQTLNNIQIELNENGIKNIDELQMMKILEILKKRIKKESIEQTL</sequence>
<accession>A0A2Z4NDK2</accession>
<feature type="transmembrane region" description="Helical" evidence="1">
    <location>
        <begin position="20"/>
        <end position="45"/>
    </location>
</feature>
<protein>
    <recommendedName>
        <fullName evidence="4">NERD domain-containing protein</fullName>
    </recommendedName>
</protein>
<name>A0A2Z4NDK2_9BACT</name>
<gene>
    <name evidence="2" type="ORF">DP065_02885</name>
</gene>
<proteinExistence type="predicted"/>
<keyword evidence="3" id="KW-1185">Reference proteome</keyword>
<keyword evidence="1" id="KW-1133">Transmembrane helix</keyword>
<dbReference type="AlphaFoldDB" id="A0A2Z4NDK2"/>
<organism evidence="2 3">
    <name type="scientific">[Mycoplasma] anseris</name>
    <dbReference type="NCBI Taxonomy" id="92400"/>
    <lineage>
        <taxon>Bacteria</taxon>
        <taxon>Bacillati</taxon>
        <taxon>Mycoplasmatota</taxon>
        <taxon>Mycoplasmoidales</taxon>
        <taxon>Metamycoplasmataceae</taxon>
        <taxon>Metamycoplasma</taxon>
    </lineage>
</organism>
<evidence type="ECO:0008006" key="4">
    <source>
        <dbReference type="Google" id="ProtNLM"/>
    </source>
</evidence>
<keyword evidence="1" id="KW-0472">Membrane</keyword>
<keyword evidence="1" id="KW-0812">Transmembrane</keyword>
<dbReference type="Proteomes" id="UP000250218">
    <property type="component" value="Chromosome"/>
</dbReference>
<dbReference type="EMBL" id="CP030140">
    <property type="protein sequence ID" value="AWX69674.1"/>
    <property type="molecule type" value="Genomic_DNA"/>
</dbReference>
<evidence type="ECO:0000256" key="1">
    <source>
        <dbReference type="SAM" id="Phobius"/>
    </source>
</evidence>
<evidence type="ECO:0000313" key="2">
    <source>
        <dbReference type="EMBL" id="AWX69674.1"/>
    </source>
</evidence>
<reference evidence="3" key="1">
    <citation type="submission" date="2018-06" db="EMBL/GenBank/DDBJ databases">
        <title>Complete genome sequences of Mycoplasma anatis, M. anseris and M. cloacale type strains.</title>
        <authorList>
            <person name="Grozner D."/>
            <person name="Forro B."/>
            <person name="Sulyok K.M."/>
            <person name="Marton S."/>
            <person name="Kreizinger Z."/>
            <person name="Banyai K."/>
            <person name="Gyuranecz M."/>
        </authorList>
    </citation>
    <scope>NUCLEOTIDE SEQUENCE [LARGE SCALE GENOMIC DNA]</scope>
    <source>
        <strain evidence="3">ATCC 49234</strain>
    </source>
</reference>
<dbReference type="KEGG" id="mane:DP065_02885"/>